<keyword evidence="1" id="KW-0472">Membrane</keyword>
<reference evidence="4" key="1">
    <citation type="journal article" date="2013" name="Nature">
        <title>Draft genome of the wheat A-genome progenitor Triticum urartu.</title>
        <authorList>
            <person name="Ling H.Q."/>
            <person name="Zhao S."/>
            <person name="Liu D."/>
            <person name="Wang J."/>
            <person name="Sun H."/>
            <person name="Zhang C."/>
            <person name="Fan H."/>
            <person name="Li D."/>
            <person name="Dong L."/>
            <person name="Tao Y."/>
            <person name="Gao C."/>
            <person name="Wu H."/>
            <person name="Li Y."/>
            <person name="Cui Y."/>
            <person name="Guo X."/>
            <person name="Zheng S."/>
            <person name="Wang B."/>
            <person name="Yu K."/>
            <person name="Liang Q."/>
            <person name="Yang W."/>
            <person name="Lou X."/>
            <person name="Chen J."/>
            <person name="Feng M."/>
            <person name="Jian J."/>
            <person name="Zhang X."/>
            <person name="Luo G."/>
            <person name="Jiang Y."/>
            <person name="Liu J."/>
            <person name="Wang Z."/>
            <person name="Sha Y."/>
            <person name="Zhang B."/>
            <person name="Wu H."/>
            <person name="Tang D."/>
            <person name="Shen Q."/>
            <person name="Xue P."/>
            <person name="Zou S."/>
            <person name="Wang X."/>
            <person name="Liu X."/>
            <person name="Wang F."/>
            <person name="Yang Y."/>
            <person name="An X."/>
            <person name="Dong Z."/>
            <person name="Zhang K."/>
            <person name="Zhang X."/>
            <person name="Luo M.C."/>
            <person name="Dvorak J."/>
            <person name="Tong Y."/>
            <person name="Wang J."/>
            <person name="Yang H."/>
            <person name="Li Z."/>
            <person name="Wang D."/>
            <person name="Zhang A."/>
            <person name="Wang J."/>
        </authorList>
    </citation>
    <scope>NUCLEOTIDE SEQUENCE</scope>
    <source>
        <strain evidence="4">cv. G1812</strain>
    </source>
</reference>
<dbReference type="PANTHER" id="PTHR31325">
    <property type="entry name" value="OS01G0798800 PROTEIN-RELATED"/>
    <property type="match status" value="1"/>
</dbReference>
<dbReference type="InterPro" id="IPR025315">
    <property type="entry name" value="DUF4220"/>
</dbReference>
<proteinExistence type="predicted"/>
<keyword evidence="4" id="KW-1185">Reference proteome</keyword>
<evidence type="ECO:0000313" key="4">
    <source>
        <dbReference type="Proteomes" id="UP000015106"/>
    </source>
</evidence>
<feature type="transmembrane region" description="Helical" evidence="1">
    <location>
        <begin position="30"/>
        <end position="50"/>
    </location>
</feature>
<evidence type="ECO:0000256" key="1">
    <source>
        <dbReference type="SAM" id="Phobius"/>
    </source>
</evidence>
<reference evidence="3" key="3">
    <citation type="submission" date="2022-06" db="UniProtKB">
        <authorList>
            <consortium name="EnsemblPlants"/>
        </authorList>
    </citation>
    <scope>IDENTIFICATION</scope>
</reference>
<sequence length="279" mass="31128">MLWRTTSSGCATCSLWSCRPWGLHYVLYKYVAGSSGALLTAAVLMFLVGVGKYLERIVALYSSGLENISKFLDRVEVPSNAGNLLYQVPACLDSGEEVLKAAHDLLHVCMGQFVDFKVWPSRFQMAALSVYHDGADSHDAAERSLLLPLVRMQLSLMRDIIYTKAAVIHTWHGRVFRVVSTGFTLVAFYLFHQSAMAGFGYNKGDMVVTYILLAGALFLEVASLLRSALSTWTCAWLLAAGWNRLHKAVVYLRRGVRAARRCWSLQDTIGQHDLFQIHS</sequence>
<feature type="transmembrane region" description="Helical" evidence="1">
    <location>
        <begin position="207"/>
        <end position="225"/>
    </location>
</feature>
<dbReference type="Proteomes" id="UP000015106">
    <property type="component" value="Chromosome 3"/>
</dbReference>
<dbReference type="EnsemblPlants" id="TuG1812G0300005518.01.T01">
    <property type="protein sequence ID" value="TuG1812G0300005518.01.T01.cds359791"/>
    <property type="gene ID" value="TuG1812G0300005518.01"/>
</dbReference>
<feature type="domain" description="DUF4220" evidence="2">
    <location>
        <begin position="23"/>
        <end position="276"/>
    </location>
</feature>
<evidence type="ECO:0000313" key="3">
    <source>
        <dbReference type="EnsemblPlants" id="TuG1812G0300005518.01.T01.cds359791"/>
    </source>
</evidence>
<organism evidence="3 4">
    <name type="scientific">Triticum urartu</name>
    <name type="common">Red wild einkorn</name>
    <name type="synonym">Crithodium urartu</name>
    <dbReference type="NCBI Taxonomy" id="4572"/>
    <lineage>
        <taxon>Eukaryota</taxon>
        <taxon>Viridiplantae</taxon>
        <taxon>Streptophyta</taxon>
        <taxon>Embryophyta</taxon>
        <taxon>Tracheophyta</taxon>
        <taxon>Spermatophyta</taxon>
        <taxon>Magnoliopsida</taxon>
        <taxon>Liliopsida</taxon>
        <taxon>Poales</taxon>
        <taxon>Poaceae</taxon>
        <taxon>BOP clade</taxon>
        <taxon>Pooideae</taxon>
        <taxon>Triticodae</taxon>
        <taxon>Triticeae</taxon>
        <taxon>Triticinae</taxon>
        <taxon>Triticum</taxon>
    </lineage>
</organism>
<protein>
    <recommendedName>
        <fullName evidence="2">DUF4220 domain-containing protein</fullName>
    </recommendedName>
</protein>
<accession>A0A8R7PXZ5</accession>
<feature type="transmembrane region" description="Helical" evidence="1">
    <location>
        <begin position="178"/>
        <end position="201"/>
    </location>
</feature>
<evidence type="ECO:0000259" key="2">
    <source>
        <dbReference type="Pfam" id="PF13968"/>
    </source>
</evidence>
<reference evidence="3" key="2">
    <citation type="submission" date="2018-03" db="EMBL/GenBank/DDBJ databases">
        <title>The Triticum urartu genome reveals the dynamic nature of wheat genome evolution.</title>
        <authorList>
            <person name="Ling H."/>
            <person name="Ma B."/>
            <person name="Shi X."/>
            <person name="Liu H."/>
            <person name="Dong L."/>
            <person name="Sun H."/>
            <person name="Cao Y."/>
            <person name="Gao Q."/>
            <person name="Zheng S."/>
            <person name="Li Y."/>
            <person name="Yu Y."/>
            <person name="Du H."/>
            <person name="Qi M."/>
            <person name="Li Y."/>
            <person name="Yu H."/>
            <person name="Cui Y."/>
            <person name="Wang N."/>
            <person name="Chen C."/>
            <person name="Wu H."/>
            <person name="Zhao Y."/>
            <person name="Zhang J."/>
            <person name="Li Y."/>
            <person name="Zhou W."/>
            <person name="Zhang B."/>
            <person name="Hu W."/>
            <person name="Eijk M."/>
            <person name="Tang J."/>
            <person name="Witsenboer H."/>
            <person name="Zhao S."/>
            <person name="Li Z."/>
            <person name="Zhang A."/>
            <person name="Wang D."/>
            <person name="Liang C."/>
        </authorList>
    </citation>
    <scope>NUCLEOTIDE SEQUENCE [LARGE SCALE GENOMIC DNA]</scope>
    <source>
        <strain evidence="3">cv. G1812</strain>
    </source>
</reference>
<keyword evidence="1" id="KW-0812">Transmembrane</keyword>
<name>A0A8R7PXZ5_TRIUA</name>
<dbReference type="AlphaFoldDB" id="A0A8R7PXZ5"/>
<dbReference type="Gramene" id="TuG1812G0300005518.01.T01">
    <property type="protein sequence ID" value="TuG1812G0300005518.01.T01.cds359791"/>
    <property type="gene ID" value="TuG1812G0300005518.01"/>
</dbReference>
<keyword evidence="1" id="KW-1133">Transmembrane helix</keyword>
<dbReference type="Pfam" id="PF13968">
    <property type="entry name" value="DUF4220"/>
    <property type="match status" value="1"/>
</dbReference>